<dbReference type="HOGENOM" id="CLU_2771533_0_0_11"/>
<protein>
    <submittedName>
        <fullName evidence="2">Uncharacterized protein</fullName>
    </submittedName>
</protein>
<sequence length="69" mass="7352">MSGRQAGLVDAVRAAESALGQARALLDAVGQRRHRHRHAVGLAVVADIQRSDSHTHSRRNNPKPGAPVT</sequence>
<reference evidence="2 3" key="1">
    <citation type="journal article" date="2013" name="Genome Announc.">
        <title>Whole-Genome Sequences of Four Clinical Isolates of Mycobacterium tuberculosis from Tamil Nadu, South India.</title>
        <authorList>
            <person name="Narayanan S."/>
            <person name="Deshpande U."/>
        </authorList>
    </citation>
    <scope>NUCLEOTIDE SEQUENCE [LARGE SCALE GENOMIC DNA]</scope>
    <source>
        <strain evidence="2 3">CAS/NITR204</strain>
    </source>
</reference>
<evidence type="ECO:0000313" key="2">
    <source>
        <dbReference type="EMBL" id="AGL27803.1"/>
    </source>
</evidence>
<dbReference type="BioCyc" id="MTUB1310114:G13A2-2373-MONOMER"/>
<proteinExistence type="predicted"/>
<feature type="region of interest" description="Disordered" evidence="1">
    <location>
        <begin position="46"/>
        <end position="69"/>
    </location>
</feature>
<dbReference type="EMBL" id="CP005386">
    <property type="protein sequence ID" value="AGL27803.1"/>
    <property type="molecule type" value="Genomic_DNA"/>
</dbReference>
<evidence type="ECO:0000256" key="1">
    <source>
        <dbReference type="SAM" id="MobiDB-lite"/>
    </source>
</evidence>
<dbReference type="PATRIC" id="fig|1310114.3.peg.3433"/>
<gene>
    <name evidence="2" type="ORF">J113_16275</name>
</gene>
<dbReference type="KEGG" id="mtuc:J113_16275"/>
<dbReference type="Proteomes" id="UP000013548">
    <property type="component" value="Chromosome"/>
</dbReference>
<dbReference type="AlphaFoldDB" id="R4MFU5"/>
<organism evidence="2 3">
    <name type="scientific">Mycobacterium tuberculosis CAS/NITR204</name>
    <dbReference type="NCBI Taxonomy" id="1310114"/>
    <lineage>
        <taxon>Bacteria</taxon>
        <taxon>Bacillati</taxon>
        <taxon>Actinomycetota</taxon>
        <taxon>Actinomycetes</taxon>
        <taxon>Mycobacteriales</taxon>
        <taxon>Mycobacteriaceae</taxon>
        <taxon>Mycobacterium</taxon>
        <taxon>Mycobacterium tuberculosis complex</taxon>
    </lineage>
</organism>
<evidence type="ECO:0000313" key="3">
    <source>
        <dbReference type="Proteomes" id="UP000013548"/>
    </source>
</evidence>
<name>R4MFU5_MYCTX</name>
<accession>R4MFU5</accession>